<keyword evidence="3" id="KW-1185">Reference proteome</keyword>
<accession>A0A927ECD9</accession>
<dbReference type="AlphaFoldDB" id="A0A927ECD9"/>
<reference evidence="2" key="1">
    <citation type="submission" date="2020-09" db="EMBL/GenBank/DDBJ databases">
        <title>Bosea spartocytisi sp. nov. a root nodule endophyte of Spartocytisus supranubius in the high mountain ecosystem fo the Teide National Park (Canary Islands, Spain).</title>
        <authorList>
            <person name="Pulido-Suarez L."/>
            <person name="Peix A."/>
            <person name="Igual J.M."/>
            <person name="Socas-Perez N."/>
            <person name="Velazquez E."/>
            <person name="Flores-Felix J.D."/>
            <person name="Leon-Barrios M."/>
        </authorList>
    </citation>
    <scope>NUCLEOTIDE SEQUENCE</scope>
    <source>
        <strain evidence="2">SSUT16</strain>
    </source>
</reference>
<feature type="chain" id="PRO_5036768392" description="DUF320 domain-containing protein" evidence="1">
    <location>
        <begin position="21"/>
        <end position="95"/>
    </location>
</feature>
<protein>
    <recommendedName>
        <fullName evidence="4">DUF320 domain-containing protein</fullName>
    </recommendedName>
</protein>
<sequence>MKYALVLATVAAFGISPAMAGGRGGGSLLGGVLAPVTAAVSGIQVNALNNVSVLSGSPIASGNKVGIIAPVKAIVSKNGIVGGLLGGLGHGCGCN</sequence>
<feature type="signal peptide" evidence="1">
    <location>
        <begin position="1"/>
        <end position="20"/>
    </location>
</feature>
<evidence type="ECO:0000313" key="2">
    <source>
        <dbReference type="EMBL" id="MBD3846736.1"/>
    </source>
</evidence>
<dbReference type="Proteomes" id="UP000619295">
    <property type="component" value="Unassembled WGS sequence"/>
</dbReference>
<name>A0A927ECD9_9HYPH</name>
<comment type="caution">
    <text evidence="2">The sequence shown here is derived from an EMBL/GenBank/DDBJ whole genome shotgun (WGS) entry which is preliminary data.</text>
</comment>
<gene>
    <name evidence="2" type="ORF">IED13_13580</name>
</gene>
<keyword evidence="1" id="KW-0732">Signal</keyword>
<organism evidence="2 3">
    <name type="scientific">Bosea spartocytisi</name>
    <dbReference type="NCBI Taxonomy" id="2773451"/>
    <lineage>
        <taxon>Bacteria</taxon>
        <taxon>Pseudomonadati</taxon>
        <taxon>Pseudomonadota</taxon>
        <taxon>Alphaproteobacteria</taxon>
        <taxon>Hyphomicrobiales</taxon>
        <taxon>Boseaceae</taxon>
        <taxon>Bosea</taxon>
    </lineage>
</organism>
<proteinExistence type="predicted"/>
<dbReference type="RefSeq" id="WP_191124480.1">
    <property type="nucleotide sequence ID" value="NZ_JACXWY010000007.1"/>
</dbReference>
<dbReference type="EMBL" id="JACXWY010000007">
    <property type="protein sequence ID" value="MBD3846736.1"/>
    <property type="molecule type" value="Genomic_DNA"/>
</dbReference>
<evidence type="ECO:0000313" key="3">
    <source>
        <dbReference type="Proteomes" id="UP000619295"/>
    </source>
</evidence>
<evidence type="ECO:0000256" key="1">
    <source>
        <dbReference type="SAM" id="SignalP"/>
    </source>
</evidence>
<evidence type="ECO:0008006" key="4">
    <source>
        <dbReference type="Google" id="ProtNLM"/>
    </source>
</evidence>